<evidence type="ECO:0000313" key="2">
    <source>
        <dbReference type="Proteomes" id="UP000314294"/>
    </source>
</evidence>
<sequence length="87" mass="9648">MVLRGVQGQALHPVPGRAHRTFDPKDLLDLGTTKMGLVGRRDALRESMEPEIVELEPFGIGTGVIQWVLPRPDPRDQSRHSLLIVSS</sequence>
<proteinExistence type="predicted"/>
<keyword evidence="2" id="KW-1185">Reference proteome</keyword>
<evidence type="ECO:0000313" key="1">
    <source>
        <dbReference type="EMBL" id="TNN27687.1"/>
    </source>
</evidence>
<comment type="caution">
    <text evidence="1">The sequence shown here is derived from an EMBL/GenBank/DDBJ whole genome shotgun (WGS) entry which is preliminary data.</text>
</comment>
<dbReference type="Proteomes" id="UP000314294">
    <property type="component" value="Unassembled WGS sequence"/>
</dbReference>
<reference evidence="1 2" key="1">
    <citation type="submission" date="2019-03" db="EMBL/GenBank/DDBJ databases">
        <title>First draft genome of Liparis tanakae, snailfish: a comprehensive survey of snailfish specific genes.</title>
        <authorList>
            <person name="Kim W."/>
            <person name="Song I."/>
            <person name="Jeong J.-H."/>
            <person name="Kim D."/>
            <person name="Kim S."/>
            <person name="Ryu S."/>
            <person name="Song J.Y."/>
            <person name="Lee S.K."/>
        </authorList>
    </citation>
    <scope>NUCLEOTIDE SEQUENCE [LARGE SCALE GENOMIC DNA]</scope>
    <source>
        <tissue evidence="1">Muscle</tissue>
    </source>
</reference>
<name>A0A4Z2EFH7_9TELE</name>
<organism evidence="1 2">
    <name type="scientific">Liparis tanakae</name>
    <name type="common">Tanaka's snailfish</name>
    <dbReference type="NCBI Taxonomy" id="230148"/>
    <lineage>
        <taxon>Eukaryota</taxon>
        <taxon>Metazoa</taxon>
        <taxon>Chordata</taxon>
        <taxon>Craniata</taxon>
        <taxon>Vertebrata</taxon>
        <taxon>Euteleostomi</taxon>
        <taxon>Actinopterygii</taxon>
        <taxon>Neopterygii</taxon>
        <taxon>Teleostei</taxon>
        <taxon>Neoteleostei</taxon>
        <taxon>Acanthomorphata</taxon>
        <taxon>Eupercaria</taxon>
        <taxon>Perciformes</taxon>
        <taxon>Cottioidei</taxon>
        <taxon>Cottales</taxon>
        <taxon>Liparidae</taxon>
        <taxon>Liparis</taxon>
    </lineage>
</organism>
<dbReference type="EMBL" id="SRLO01007887">
    <property type="protein sequence ID" value="TNN27687.1"/>
    <property type="molecule type" value="Genomic_DNA"/>
</dbReference>
<dbReference type="AlphaFoldDB" id="A0A4Z2EFH7"/>
<accession>A0A4Z2EFH7</accession>
<protein>
    <submittedName>
        <fullName evidence="1">Uncharacterized protein</fullName>
    </submittedName>
</protein>
<gene>
    <name evidence="1" type="ORF">EYF80_062167</name>
</gene>